<dbReference type="GO" id="GO:0005525">
    <property type="term" value="F:GTP binding"/>
    <property type="evidence" value="ECO:0007669"/>
    <property type="project" value="UniProtKB-UniRule"/>
</dbReference>
<dbReference type="AlphaFoldDB" id="R4XAZ9"/>
<keyword evidence="7 8" id="KW-0472">Membrane</keyword>
<feature type="binding site" evidence="8">
    <location>
        <begin position="48"/>
        <end position="55"/>
    </location>
    <ligand>
        <name>GTP</name>
        <dbReference type="ChEBI" id="CHEBI:37565"/>
    </ligand>
</feature>
<keyword evidence="6 8" id="KW-0342">GTP-binding</keyword>
<dbReference type="InterPro" id="IPR027417">
    <property type="entry name" value="P-loop_NTPase"/>
</dbReference>
<dbReference type="GO" id="GO:0016320">
    <property type="term" value="P:endoplasmic reticulum membrane fusion"/>
    <property type="evidence" value="ECO:0007669"/>
    <property type="project" value="TreeGrafter"/>
</dbReference>
<evidence type="ECO:0000256" key="8">
    <source>
        <dbReference type="HAMAP-Rule" id="MF_03109"/>
    </source>
</evidence>
<dbReference type="Proteomes" id="UP000013776">
    <property type="component" value="Unassembled WGS sequence"/>
</dbReference>
<keyword evidence="13" id="KW-1185">Reference proteome</keyword>
<dbReference type="Gene3D" id="3.40.50.300">
    <property type="entry name" value="P-loop containing nucleotide triphosphate hydrolases"/>
    <property type="match status" value="1"/>
</dbReference>
<feature type="region of interest" description="Disordered" evidence="9">
    <location>
        <begin position="747"/>
        <end position="778"/>
    </location>
</feature>
<evidence type="ECO:0000256" key="5">
    <source>
        <dbReference type="ARBA" id="ARBA00022989"/>
    </source>
</evidence>
<organism evidence="12 13">
    <name type="scientific">Taphrina deformans (strain PYCC 5710 / ATCC 11124 / CBS 356.35 / IMI 108563 / JCM 9778 / NBRC 8474)</name>
    <name type="common">Peach leaf curl fungus</name>
    <name type="synonym">Lalaria deformans</name>
    <dbReference type="NCBI Taxonomy" id="1097556"/>
    <lineage>
        <taxon>Eukaryota</taxon>
        <taxon>Fungi</taxon>
        <taxon>Dikarya</taxon>
        <taxon>Ascomycota</taxon>
        <taxon>Taphrinomycotina</taxon>
        <taxon>Taphrinomycetes</taxon>
        <taxon>Taphrinales</taxon>
        <taxon>Taphrinaceae</taxon>
        <taxon>Taphrina</taxon>
    </lineage>
</organism>
<dbReference type="HAMAP" id="MF_03109">
    <property type="entry name" value="Sey1"/>
    <property type="match status" value="1"/>
</dbReference>
<dbReference type="FunFam" id="3.40.50.300:FF:000727">
    <property type="entry name" value="Protein SEY1 homolog"/>
    <property type="match status" value="1"/>
</dbReference>
<dbReference type="GO" id="GO:0005789">
    <property type="term" value="C:endoplasmic reticulum membrane"/>
    <property type="evidence" value="ECO:0007669"/>
    <property type="project" value="UniProtKB-SubCell"/>
</dbReference>
<comment type="subcellular location">
    <subcellularLocation>
        <location evidence="8">Endoplasmic reticulum membrane</location>
        <topology evidence="8">Multi-pass membrane protein</topology>
    </subcellularLocation>
    <text evidence="8">Enriched in the cortical ER. Concentrated in punctae along the ER tubules.</text>
</comment>
<keyword evidence="1 8" id="KW-0812">Transmembrane</keyword>
<evidence type="ECO:0000256" key="3">
    <source>
        <dbReference type="ARBA" id="ARBA00022801"/>
    </source>
</evidence>
<dbReference type="Pfam" id="PF20428">
    <property type="entry name" value="Sey1_3HB"/>
    <property type="match status" value="1"/>
</dbReference>
<feature type="topological domain" description="Cytoplasmic" evidence="8">
    <location>
        <begin position="708"/>
        <end position="778"/>
    </location>
</feature>
<dbReference type="InterPro" id="IPR046758">
    <property type="entry name" value="Sey1/RHD3-like_3HB"/>
</dbReference>
<name>R4XAZ9_TAPDE</name>
<dbReference type="SUPFAM" id="SSF52540">
    <property type="entry name" value="P-loop containing nucleoside triphosphate hydrolases"/>
    <property type="match status" value="1"/>
</dbReference>
<keyword evidence="5 8" id="KW-1133">Transmembrane helix</keyword>
<dbReference type="CDD" id="cd01851">
    <property type="entry name" value="GBP"/>
    <property type="match status" value="1"/>
</dbReference>
<keyword evidence="4 8" id="KW-0256">Endoplasmic reticulum</keyword>
<proteinExistence type="inferred from homology"/>
<evidence type="ECO:0000256" key="2">
    <source>
        <dbReference type="ARBA" id="ARBA00022741"/>
    </source>
</evidence>
<dbReference type="GO" id="GO:0003924">
    <property type="term" value="F:GTPase activity"/>
    <property type="evidence" value="ECO:0007669"/>
    <property type="project" value="UniProtKB-UniRule"/>
</dbReference>
<dbReference type="Pfam" id="PF05879">
    <property type="entry name" value="RHD3_GTPase"/>
    <property type="match status" value="1"/>
</dbReference>
<protein>
    <submittedName>
        <fullName evidence="12">Protein sey1</fullName>
    </submittedName>
</protein>
<evidence type="ECO:0000256" key="9">
    <source>
        <dbReference type="SAM" id="MobiDB-lite"/>
    </source>
</evidence>
<dbReference type="EMBL" id="CAHR02000098">
    <property type="protein sequence ID" value="CCG82749.1"/>
    <property type="molecule type" value="Genomic_DNA"/>
</dbReference>
<evidence type="ECO:0000259" key="11">
    <source>
        <dbReference type="PROSITE" id="PS51715"/>
    </source>
</evidence>
<feature type="transmembrane region" description="Helical" evidence="10">
    <location>
        <begin position="687"/>
        <end position="705"/>
    </location>
</feature>
<feature type="topological domain" description="Lumenal" evidence="8">
    <location>
        <begin position="684"/>
        <end position="686"/>
    </location>
</feature>
<dbReference type="OrthoDB" id="1597724at2759"/>
<dbReference type="InterPro" id="IPR030386">
    <property type="entry name" value="G_GB1_RHD3_dom"/>
</dbReference>
<evidence type="ECO:0000313" key="12">
    <source>
        <dbReference type="EMBL" id="CCG82749.1"/>
    </source>
</evidence>
<reference evidence="12 13" key="1">
    <citation type="journal article" date="2013" name="MBio">
        <title>Genome sequencing of the plant pathogen Taphrina deformans, the causal agent of peach leaf curl.</title>
        <authorList>
            <person name="Cisse O.H."/>
            <person name="Almeida J.M.G.C.F."/>
            <person name="Fonseca A."/>
            <person name="Kumar A.A."/>
            <person name="Salojaervi J."/>
            <person name="Overmyer K."/>
            <person name="Hauser P.M."/>
            <person name="Pagni M."/>
        </authorList>
    </citation>
    <scope>NUCLEOTIDE SEQUENCE [LARGE SCALE GENOMIC DNA]</scope>
    <source>
        <strain evidence="13">PYCC 5710 / ATCC 11124 / CBS 356.35 / IMI 108563 / JCM 9778 / NBRC 8474</strain>
    </source>
</reference>
<comment type="caution">
    <text evidence="12">The sequence shown here is derived from an EMBL/GenBank/DDBJ whole genome shotgun (WGS) entry which is preliminary data.</text>
</comment>
<keyword evidence="2 8" id="KW-0547">Nucleotide-binding</keyword>
<dbReference type="PANTHER" id="PTHR45923:SF2">
    <property type="entry name" value="PROTEIN SEY1"/>
    <property type="match status" value="1"/>
</dbReference>
<gene>
    <name evidence="8" type="primary">SEY1</name>
    <name evidence="12" type="ORF">TAPDE_002890</name>
</gene>
<comment type="similarity">
    <text evidence="8">Belongs to the TRAFAC class dynamin-like GTPase superfamily. GB1/RHD3 GTPase family. RHD3 subfamily.</text>
</comment>
<dbReference type="eggNOG" id="KOG2203">
    <property type="taxonomic scope" value="Eukaryota"/>
</dbReference>
<dbReference type="STRING" id="1097556.R4XAZ9"/>
<evidence type="ECO:0000313" key="13">
    <source>
        <dbReference type="Proteomes" id="UP000013776"/>
    </source>
</evidence>
<dbReference type="PANTHER" id="PTHR45923">
    <property type="entry name" value="PROTEIN SEY1"/>
    <property type="match status" value="1"/>
</dbReference>
<sequence length="778" mass="88119">MASSNGARPLDSWQIITGDKEFRDVQDYMQNCGLAHAGFNYNVVSVFGSQSTGKSTLLNKLFGTHFATMDTVSRQQTTKGIWIARAIDSNILVMDVEGTDGRERGDDQDFERKSALFSIATSEVLVVNMWETQVGLYNGANMGLLKTVFEVNLQLFQHSQTKTERSLLLFVIRDHLGTTPLDNLSATIIADLQKMWMSLQKPDGAEQSEISDYFDFRFVGLPHKVLMEQAFNDSVHNLRQNFTQKDGEEAIFNPVYHKRIPADGFSQYAKGVWEAIEANKDLDLPTQQELLAQFRCDEIATVAMATFDSKIEETEKAIQPGVVLPDLGNKMSSALSASLAVFDSDASRYHNTVYTKKRSDLITSCEARLHTLYRSQLASKRKLCLQDYEKAVMECVRHSKSYDFRSLTEGETRKALEEFESEARECCIEPMTWQYAEDKLLLESELSEITSKLRLEETKRINDQLYRSLKSTYEEIITTEFNTLDSTLWDRILEKCIDATLLQSSKDLDQKLQALGVPVSDRSRSTENFSRRAWRLLRNRVGEETTESHLLLRLREHFENLFRFDKDGVPIVWKAGDDVDGKYRTAREKTLELIPIFTRLQKSDGTPPSIPASTSEDDDFNEDSILRIMSSSRQVDLISRFRRTADAVYVEAKRSTVSSVASVPLYFYGLLLVLGWNELMALLRNPLYFITIIFAGLVAYAVYTLNLSGPVEQVARAMFGTVFDIVKIKLRDALEISQESVPELLHSTGTNSTRAAARRSATEDIALDDLSPEGKKDS</sequence>
<evidence type="ECO:0000256" key="1">
    <source>
        <dbReference type="ARBA" id="ARBA00022692"/>
    </source>
</evidence>
<evidence type="ECO:0000256" key="4">
    <source>
        <dbReference type="ARBA" id="ARBA00022824"/>
    </source>
</evidence>
<accession>R4XAZ9</accession>
<evidence type="ECO:0000256" key="6">
    <source>
        <dbReference type="ARBA" id="ARBA00023134"/>
    </source>
</evidence>
<feature type="domain" description="GB1/RHD3-type G" evidence="11">
    <location>
        <begin position="38"/>
        <end position="269"/>
    </location>
</feature>
<dbReference type="PROSITE" id="PS51715">
    <property type="entry name" value="G_GB1_RHD3"/>
    <property type="match status" value="1"/>
</dbReference>
<dbReference type="InterPro" id="IPR008803">
    <property type="entry name" value="RHD3/Sey1"/>
</dbReference>
<keyword evidence="3 8" id="KW-0378">Hydrolase</keyword>
<evidence type="ECO:0000256" key="7">
    <source>
        <dbReference type="ARBA" id="ARBA00023136"/>
    </source>
</evidence>
<dbReference type="VEuPathDB" id="FungiDB:TAPDE_002890"/>
<feature type="topological domain" description="Cytoplasmic" evidence="8">
    <location>
        <begin position="1"/>
        <end position="662"/>
    </location>
</feature>
<feature type="compositionally biased region" description="Low complexity" evidence="9">
    <location>
        <begin position="747"/>
        <end position="759"/>
    </location>
</feature>
<evidence type="ECO:0000256" key="10">
    <source>
        <dbReference type="SAM" id="Phobius"/>
    </source>
</evidence>